<evidence type="ECO:0000313" key="4">
    <source>
        <dbReference type="Proteomes" id="UP000064893"/>
    </source>
</evidence>
<dbReference type="InterPro" id="IPR025519">
    <property type="entry name" value="DUF4407"/>
</dbReference>
<keyword evidence="4" id="KW-1185">Reference proteome</keyword>
<dbReference type="KEGG" id="blq:L21SP5_02687"/>
<sequence>MNKSTNNTTWQGGAVARFFLWCSGARLYLLKRCPTEINMFMGIGIVVFLTGIVASISGGYAFHLVFNSIPLAIVFGVFWGILIFFLDWYLVASLKKERKWGKEFVMALPRIILAVFIAVVVARPIEMKLFEKEIDLQVQKAQLEKRQEQMQNVLNQFGEIEQLRQENDSLQQLINKKAERRNELYDLMIAEAEGRSPVGVMGKGPVYKEKQREYAFAVEELKELRTRIVPQIASNNERIAVLNQKKDELAATNQIVISRANGFLSRLRALNELQEEEKTVYWASLFILLLFVVIEISPVFVKLISSRGPYDELFEAEQAALSQKAGKQVLEFAHERHLFREELERKSELMVNQNDRVQRDAYEALTDAKQEINRERIKRWKDIQLKKNGDTVNKYFPDLVDIDKKRTKEGDEENSTHSS</sequence>
<name>A0A0S2I1V0_9BACT</name>
<accession>A0A0S2I1V0</accession>
<reference evidence="3 4" key="1">
    <citation type="submission" date="2015-11" db="EMBL/GenBank/DDBJ databases">
        <title>Description and complete genome sequence of a novel strain predominating in hypersaline microbial mats and representing a new family of the Bacteriodetes phylum.</title>
        <authorList>
            <person name="Spring S."/>
            <person name="Bunk B."/>
            <person name="Sproer C."/>
            <person name="Klenk H.-P."/>
        </authorList>
    </citation>
    <scope>NUCLEOTIDE SEQUENCE [LARGE SCALE GENOMIC DNA]</scope>
    <source>
        <strain evidence="3 4">L21-Spi-D4</strain>
    </source>
</reference>
<feature type="transmembrane region" description="Helical" evidence="2">
    <location>
        <begin position="280"/>
        <end position="301"/>
    </location>
</feature>
<feature type="transmembrane region" description="Helical" evidence="2">
    <location>
        <begin position="12"/>
        <end position="29"/>
    </location>
</feature>
<proteinExistence type="predicted"/>
<dbReference type="STRING" id="1307839.L21SP5_02687"/>
<feature type="transmembrane region" description="Helical" evidence="2">
    <location>
        <begin position="41"/>
        <end position="63"/>
    </location>
</feature>
<evidence type="ECO:0000313" key="3">
    <source>
        <dbReference type="EMBL" id="ALO16310.1"/>
    </source>
</evidence>
<gene>
    <name evidence="3" type="ORF">L21SP5_02687</name>
</gene>
<evidence type="ECO:0000256" key="1">
    <source>
        <dbReference type="SAM" id="Coils"/>
    </source>
</evidence>
<dbReference type="Proteomes" id="UP000064893">
    <property type="component" value="Chromosome"/>
</dbReference>
<feature type="coiled-coil region" evidence="1">
    <location>
        <begin position="136"/>
        <end position="227"/>
    </location>
</feature>
<evidence type="ECO:0000256" key="2">
    <source>
        <dbReference type="SAM" id="Phobius"/>
    </source>
</evidence>
<protein>
    <recommendedName>
        <fullName evidence="5">DUF4407 domain-containing protein</fullName>
    </recommendedName>
</protein>
<dbReference type="OrthoDB" id="594406at2"/>
<dbReference type="AlphaFoldDB" id="A0A0S2I1V0"/>
<dbReference type="RefSeq" id="WP_057953694.1">
    <property type="nucleotide sequence ID" value="NZ_CP013118.1"/>
</dbReference>
<keyword evidence="2" id="KW-0472">Membrane</keyword>
<evidence type="ECO:0008006" key="5">
    <source>
        <dbReference type="Google" id="ProtNLM"/>
    </source>
</evidence>
<dbReference type="Pfam" id="PF14362">
    <property type="entry name" value="DUF4407"/>
    <property type="match status" value="1"/>
</dbReference>
<keyword evidence="2" id="KW-1133">Transmembrane helix</keyword>
<keyword evidence="1" id="KW-0175">Coiled coil</keyword>
<dbReference type="EMBL" id="CP013118">
    <property type="protein sequence ID" value="ALO16310.1"/>
    <property type="molecule type" value="Genomic_DNA"/>
</dbReference>
<keyword evidence="2" id="KW-0812">Transmembrane</keyword>
<feature type="transmembrane region" description="Helical" evidence="2">
    <location>
        <begin position="104"/>
        <end position="122"/>
    </location>
</feature>
<organism evidence="3 4">
    <name type="scientific">Salinivirga cyanobacteriivorans</name>
    <dbReference type="NCBI Taxonomy" id="1307839"/>
    <lineage>
        <taxon>Bacteria</taxon>
        <taxon>Pseudomonadati</taxon>
        <taxon>Bacteroidota</taxon>
        <taxon>Bacteroidia</taxon>
        <taxon>Bacteroidales</taxon>
        <taxon>Salinivirgaceae</taxon>
        <taxon>Salinivirga</taxon>
    </lineage>
</organism>
<feature type="transmembrane region" description="Helical" evidence="2">
    <location>
        <begin position="69"/>
        <end position="92"/>
    </location>
</feature>